<dbReference type="GO" id="GO:0016712">
    <property type="term" value="F:oxidoreductase activity, acting on paired donors, with incorporation or reduction of molecular oxygen, reduced flavin or flavoprotein as one donor, and incorporation of one atom of oxygen"/>
    <property type="evidence" value="ECO:0007669"/>
    <property type="project" value="UniProtKB-UniRule"/>
</dbReference>
<dbReference type="AlphaFoldDB" id="A0AAE0VZH6"/>
<dbReference type="HAMAP" id="MF_03193">
    <property type="entry name" value="COQ6_monooxygenase"/>
    <property type="match status" value="1"/>
</dbReference>
<dbReference type="GO" id="GO:0120538">
    <property type="term" value="F:2-methoxy-6-polyprenolphenol 4-hydroxylase activity"/>
    <property type="evidence" value="ECO:0007669"/>
    <property type="project" value="UniProtKB-EC"/>
</dbReference>
<dbReference type="InterPro" id="IPR051205">
    <property type="entry name" value="UbiH/COQ6_monooxygenase"/>
</dbReference>
<dbReference type="NCBIfam" id="TIGR01988">
    <property type="entry name" value="Ubi-OHases"/>
    <property type="match status" value="1"/>
</dbReference>
<comment type="pathway">
    <text evidence="12">Cofactor biosynthesis; ubiquinone biosynthesis.</text>
</comment>
<evidence type="ECO:0000256" key="9">
    <source>
        <dbReference type="ARBA" id="ARBA00023033"/>
    </source>
</evidence>
<keyword evidence="9 12" id="KW-0503">Monooxygenase</keyword>
<comment type="subcellular location">
    <subcellularLocation>
        <location evidence="12">Mitochondrion inner membrane</location>
        <topology evidence="12">Peripheral membrane protein</topology>
        <orientation evidence="12">Matrix side</orientation>
    </subcellularLocation>
</comment>
<organism evidence="14 15">
    <name type="scientific">Potamilus streckersoni</name>
    <dbReference type="NCBI Taxonomy" id="2493646"/>
    <lineage>
        <taxon>Eukaryota</taxon>
        <taxon>Metazoa</taxon>
        <taxon>Spiralia</taxon>
        <taxon>Lophotrochozoa</taxon>
        <taxon>Mollusca</taxon>
        <taxon>Bivalvia</taxon>
        <taxon>Autobranchia</taxon>
        <taxon>Heteroconchia</taxon>
        <taxon>Palaeoheterodonta</taxon>
        <taxon>Unionida</taxon>
        <taxon>Unionoidea</taxon>
        <taxon>Unionidae</taxon>
        <taxon>Ambleminae</taxon>
        <taxon>Lampsilini</taxon>
        <taxon>Potamilus</taxon>
    </lineage>
</organism>
<reference evidence="14" key="1">
    <citation type="journal article" date="2021" name="Genome Biol. Evol.">
        <title>A High-Quality Reference Genome for a Parasitic Bivalve with Doubly Uniparental Inheritance (Bivalvia: Unionida).</title>
        <authorList>
            <person name="Smith C.H."/>
        </authorList>
    </citation>
    <scope>NUCLEOTIDE SEQUENCE</scope>
    <source>
        <strain evidence="14">CHS0354</strain>
    </source>
</reference>
<comment type="catalytic activity">
    <reaction evidence="12">
        <text>a 4-hydroxy-3-(all-trans-polyprenyl)benzoate + 2 reduced [2Fe-2S]-[ferredoxin] + O2 + 2 H(+) = a 3,4-dihydroxy-5-(all-trans-polyprenyl)benzoate + 2 oxidized [2Fe-2S]-[ferredoxin] + H2O</text>
        <dbReference type="Rhea" id="RHEA:81195"/>
        <dbReference type="Rhea" id="RHEA-COMP:9514"/>
        <dbReference type="Rhea" id="RHEA-COMP:10000"/>
        <dbReference type="Rhea" id="RHEA-COMP:10001"/>
        <dbReference type="Rhea" id="RHEA-COMP:10930"/>
        <dbReference type="ChEBI" id="CHEBI:15377"/>
        <dbReference type="ChEBI" id="CHEBI:15378"/>
        <dbReference type="ChEBI" id="CHEBI:15379"/>
        <dbReference type="ChEBI" id="CHEBI:33737"/>
        <dbReference type="ChEBI" id="CHEBI:33738"/>
        <dbReference type="ChEBI" id="CHEBI:64694"/>
        <dbReference type="ChEBI" id="CHEBI:78396"/>
        <dbReference type="EC" id="1.14.15.45"/>
    </reaction>
</comment>
<evidence type="ECO:0000256" key="3">
    <source>
        <dbReference type="ARBA" id="ARBA00022630"/>
    </source>
</evidence>
<dbReference type="Pfam" id="PF01494">
    <property type="entry name" value="FAD_binding_3"/>
    <property type="match status" value="2"/>
</dbReference>
<dbReference type="EMBL" id="JAEAOA010001323">
    <property type="protein sequence ID" value="KAK3595559.1"/>
    <property type="molecule type" value="Genomic_DNA"/>
</dbReference>
<protein>
    <recommendedName>
        <fullName evidence="12">Ubiquinone biosynthesis monooxygenase COQ6, mitochondrial</fullName>
        <ecNumber evidence="12">1.14.15.45</ecNumber>
    </recommendedName>
    <alternativeName>
        <fullName evidence="12">2-methoxy-6-polyprenolphenol 4-hydroxylase</fullName>
        <ecNumber evidence="12">1.14.15.46</ecNumber>
    </alternativeName>
</protein>
<dbReference type="InterPro" id="IPR000689">
    <property type="entry name" value="UbQ_mOase_COQ6"/>
</dbReference>
<dbReference type="FunFam" id="3.50.50.60:FF:000086">
    <property type="entry name" value="Ubiquinone biosynthesis monooxygenase COQ6, mitochondrial"/>
    <property type="match status" value="1"/>
</dbReference>
<comment type="catalytic activity">
    <reaction evidence="12">
        <text>a 2-methoxy-6-(all-trans-polyprenyl)phenol + 2 reduced [2Fe-2S]-[ferredoxin] + O2 + 2 H(+) = a 2-methoxy-6-(all-trans-polyprenyl)benzene-1,4-diol + 2 oxidized [2Fe-2S]-[ferredoxin] + H2O</text>
        <dbReference type="Rhea" id="RHEA:81183"/>
        <dbReference type="Rhea" id="RHEA-COMP:9551"/>
        <dbReference type="Rhea" id="RHEA-COMP:10000"/>
        <dbReference type="Rhea" id="RHEA-COMP:10001"/>
        <dbReference type="Rhea" id="RHEA-COMP:10858"/>
        <dbReference type="ChEBI" id="CHEBI:15377"/>
        <dbReference type="ChEBI" id="CHEBI:15378"/>
        <dbReference type="ChEBI" id="CHEBI:15379"/>
        <dbReference type="ChEBI" id="CHEBI:33737"/>
        <dbReference type="ChEBI" id="CHEBI:33738"/>
        <dbReference type="ChEBI" id="CHEBI:62731"/>
        <dbReference type="ChEBI" id="CHEBI:84166"/>
        <dbReference type="EC" id="1.14.15.46"/>
    </reaction>
</comment>
<keyword evidence="11 12" id="KW-0472">Membrane</keyword>
<reference evidence="14" key="3">
    <citation type="submission" date="2023-05" db="EMBL/GenBank/DDBJ databases">
        <authorList>
            <person name="Smith C.H."/>
        </authorList>
    </citation>
    <scope>NUCLEOTIDE SEQUENCE</scope>
    <source>
        <strain evidence="14">CHS0354</strain>
        <tissue evidence="14">Mantle</tissue>
    </source>
</reference>
<comment type="caution">
    <text evidence="14">The sequence shown here is derived from an EMBL/GenBank/DDBJ whole genome shotgun (WGS) entry which is preliminary data.</text>
</comment>
<dbReference type="FunFam" id="3.50.50.60:FF:000021">
    <property type="entry name" value="Ubiquinone biosynthesis monooxygenase COQ6"/>
    <property type="match status" value="1"/>
</dbReference>
<dbReference type="EC" id="1.14.15.46" evidence="12"/>
<evidence type="ECO:0000259" key="13">
    <source>
        <dbReference type="Pfam" id="PF01494"/>
    </source>
</evidence>
<keyword evidence="5 12" id="KW-0999">Mitochondrion inner membrane</keyword>
<dbReference type="EC" id="1.14.15.45" evidence="12"/>
<evidence type="ECO:0000256" key="6">
    <source>
        <dbReference type="ARBA" id="ARBA00022827"/>
    </source>
</evidence>
<comment type="function">
    <text evidence="12">FAD-dependent monooxygenase required for two non-consecutive steps during ubiquinone biosynthesis. Required for the C5-ring hydroxylation during ubiquinone biosynthesis by catalyzing the hydroxylation of 4-hydroxy-3-(all-trans-polyprenyl)benzoic acid to 3,4-dihydroxy-5-(all-trans-polyprenyl)benzoic acid. Also acts downstream of coq4, for the C1-hydroxylation during ubiquinone biosynthesis by catalyzing the hydroxylation of 2-methoxy-6-(all-trans-polyprenyl)phenol to 2-methoxy-6-(all-trans-polyprenyl)benzene-1,4-diol. The electrons required for the hydroxylation reaction are funneled indirectly to coq6 from NADPH via a ferredoxin/ferredoxin reductase system.</text>
</comment>
<dbReference type="GO" id="GO:0106364">
    <property type="term" value="F:4-hydroxy-3-all-trans-polyprenylbenzoate oxygenase activity"/>
    <property type="evidence" value="ECO:0007669"/>
    <property type="project" value="UniProtKB-EC"/>
</dbReference>
<name>A0AAE0VZH6_9BIVA</name>
<keyword evidence="3 12" id="KW-0285">Flavoprotein</keyword>
<keyword evidence="15" id="KW-1185">Reference proteome</keyword>
<keyword evidence="6 12" id="KW-0274">FAD</keyword>
<dbReference type="PRINTS" id="PR00420">
    <property type="entry name" value="RNGMNOXGNASE"/>
</dbReference>
<evidence type="ECO:0000256" key="10">
    <source>
        <dbReference type="ARBA" id="ARBA00023128"/>
    </source>
</evidence>
<keyword evidence="4 12" id="KW-0831">Ubiquinone biosynthesis</keyword>
<evidence type="ECO:0000256" key="12">
    <source>
        <dbReference type="HAMAP-Rule" id="MF_03193"/>
    </source>
</evidence>
<sequence length="471" mass="52237">MMAATIVRKCSLCFATARQLKSLYPMSRRLQTSSSDNEYVADIVISGGGMVGAAMACALGHEELLKHKRVILLEAAPKREFKLPEAFSNRTCTLSPATVKLLNSFGAWEEIQKMRCQPVHRMQVWDSCSNSLITFNQEEMTQELAFVAENDVILEGITRRLDAVKDKVEVWYKTKGKQYIIPGVDSSEDNSWITVHLDSGKTIKTKLLIGADGFKSAVRDASKLHVVSWDYKQAAIVATLCVSETENTVAWQRFLPTGPIAMLPLSRSISNLIWTTTPENAKYLLQVEEERFVDAVNDAFWHERDMNSVAVSVGNFLTDISKNLLQGDTSSRQLPPTVTGIQAGSRASFPLGLTHSSNYVRSRVALIGDAAHRFHPLAGQGVNLGFGDVTCLRDVLTKAVYDGSDPGSLSYLVDYETQRQRKVLPVIATIEFLQRLYNTNLTPIILLRSVGLQATNTLTFVKDRIIKEATS</sequence>
<comment type="similarity">
    <text evidence="2 12">Belongs to the UbiH/COQ6 family.</text>
</comment>
<dbReference type="SUPFAM" id="SSF51905">
    <property type="entry name" value="FAD/NAD(P)-binding domain"/>
    <property type="match status" value="1"/>
</dbReference>
<dbReference type="InterPro" id="IPR002938">
    <property type="entry name" value="FAD-bd"/>
</dbReference>
<dbReference type="PANTHER" id="PTHR43876">
    <property type="entry name" value="UBIQUINONE BIOSYNTHESIS MONOOXYGENASE COQ6, MITOCHONDRIAL"/>
    <property type="match status" value="1"/>
</dbReference>
<dbReference type="Gene3D" id="3.50.50.60">
    <property type="entry name" value="FAD/NAD(P)-binding domain"/>
    <property type="match status" value="2"/>
</dbReference>
<dbReference type="InterPro" id="IPR018168">
    <property type="entry name" value="Ubi_Hdrlase_CS"/>
</dbReference>
<dbReference type="GO" id="GO:0031314">
    <property type="term" value="C:extrinsic component of mitochondrial inner membrane"/>
    <property type="evidence" value="ECO:0007669"/>
    <property type="project" value="UniProtKB-UniRule"/>
</dbReference>
<reference evidence="14" key="2">
    <citation type="journal article" date="2021" name="Genome Biol. Evol.">
        <title>Developing a high-quality reference genome for a parasitic bivalve with doubly uniparental inheritance (Bivalvia: Unionida).</title>
        <authorList>
            <person name="Smith C.H."/>
        </authorList>
    </citation>
    <scope>NUCLEOTIDE SEQUENCE</scope>
    <source>
        <strain evidence="14">CHS0354</strain>
        <tissue evidence="14">Mantle</tissue>
    </source>
</reference>
<feature type="domain" description="FAD-binding" evidence="13">
    <location>
        <begin position="356"/>
        <end position="421"/>
    </location>
</feature>
<keyword evidence="7" id="KW-0809">Transit peptide</keyword>
<keyword evidence="10 12" id="KW-0496">Mitochondrion</keyword>
<dbReference type="GO" id="GO:0071949">
    <property type="term" value="F:FAD binding"/>
    <property type="evidence" value="ECO:0007669"/>
    <property type="project" value="InterPro"/>
</dbReference>
<dbReference type="InterPro" id="IPR010971">
    <property type="entry name" value="UbiH/COQ6"/>
</dbReference>
<evidence type="ECO:0000313" key="14">
    <source>
        <dbReference type="EMBL" id="KAK3595559.1"/>
    </source>
</evidence>
<accession>A0AAE0VZH6</accession>
<evidence type="ECO:0000313" key="15">
    <source>
        <dbReference type="Proteomes" id="UP001195483"/>
    </source>
</evidence>
<dbReference type="NCBIfam" id="TIGR01989">
    <property type="entry name" value="COQ6"/>
    <property type="match status" value="1"/>
</dbReference>
<comment type="cofactor">
    <cofactor evidence="1 12">
        <name>FAD</name>
        <dbReference type="ChEBI" id="CHEBI:57692"/>
    </cofactor>
</comment>
<gene>
    <name evidence="14" type="ORF">CHS0354_021670</name>
</gene>
<dbReference type="PANTHER" id="PTHR43876:SF7">
    <property type="entry name" value="UBIQUINONE BIOSYNTHESIS MONOOXYGENASE COQ6, MITOCHONDRIAL"/>
    <property type="match status" value="1"/>
</dbReference>
<keyword evidence="8 12" id="KW-0560">Oxidoreductase</keyword>
<dbReference type="Proteomes" id="UP001195483">
    <property type="component" value="Unassembled WGS sequence"/>
</dbReference>
<evidence type="ECO:0000256" key="2">
    <source>
        <dbReference type="ARBA" id="ARBA00005349"/>
    </source>
</evidence>
<feature type="domain" description="FAD-binding" evidence="13">
    <location>
        <begin position="42"/>
        <end position="297"/>
    </location>
</feature>
<dbReference type="PROSITE" id="PS01304">
    <property type="entry name" value="UBIH"/>
    <property type="match status" value="1"/>
</dbReference>
<evidence type="ECO:0000256" key="7">
    <source>
        <dbReference type="ARBA" id="ARBA00022946"/>
    </source>
</evidence>
<evidence type="ECO:0000256" key="8">
    <source>
        <dbReference type="ARBA" id="ARBA00023002"/>
    </source>
</evidence>
<evidence type="ECO:0000256" key="4">
    <source>
        <dbReference type="ARBA" id="ARBA00022688"/>
    </source>
</evidence>
<evidence type="ECO:0000256" key="11">
    <source>
        <dbReference type="ARBA" id="ARBA00023136"/>
    </source>
</evidence>
<evidence type="ECO:0000256" key="1">
    <source>
        <dbReference type="ARBA" id="ARBA00001974"/>
    </source>
</evidence>
<dbReference type="InterPro" id="IPR036188">
    <property type="entry name" value="FAD/NAD-bd_sf"/>
</dbReference>
<proteinExistence type="inferred from homology"/>
<evidence type="ECO:0000256" key="5">
    <source>
        <dbReference type="ARBA" id="ARBA00022792"/>
    </source>
</evidence>
<comment type="subunit">
    <text evidence="12">Component of a multi-subunit COQ enzyme complex.</text>
</comment>